<dbReference type="Proteomes" id="UP001387293">
    <property type="component" value="Unassembled WGS sequence"/>
</dbReference>
<sequence length="56" mass="6072">MSDNVSRLAAFLAVVLALLCAGFQFHNGHAIPTLYFMVGAILVTAFTHLNVRRGLI</sequence>
<reference evidence="2 3" key="1">
    <citation type="submission" date="2022-12" db="EMBL/GenBank/DDBJ databases">
        <authorList>
            <person name="Muema E."/>
        </authorList>
    </citation>
    <scope>NUCLEOTIDE SEQUENCE [LARGE SCALE GENOMIC DNA]</scope>
    <source>
        <strain evidence="3">1326</strain>
    </source>
</reference>
<feature type="transmembrane region" description="Helical" evidence="1">
    <location>
        <begin position="34"/>
        <end position="51"/>
    </location>
</feature>
<keyword evidence="1" id="KW-0472">Membrane</keyword>
<dbReference type="EMBL" id="JAPYKS010000024">
    <property type="protein sequence ID" value="MEI9412212.1"/>
    <property type="molecule type" value="Genomic_DNA"/>
</dbReference>
<dbReference type="RefSeq" id="WP_337108632.1">
    <property type="nucleotide sequence ID" value="NZ_JAPYKS010000024.1"/>
</dbReference>
<keyword evidence="1" id="KW-0812">Transmembrane</keyword>
<protein>
    <submittedName>
        <fullName evidence="2">Uncharacterized protein</fullName>
    </submittedName>
</protein>
<accession>A0ABU8L2L2</accession>
<keyword evidence="1" id="KW-1133">Transmembrane helix</keyword>
<evidence type="ECO:0000313" key="3">
    <source>
        <dbReference type="Proteomes" id="UP001387293"/>
    </source>
</evidence>
<evidence type="ECO:0000256" key="1">
    <source>
        <dbReference type="SAM" id="Phobius"/>
    </source>
</evidence>
<proteinExistence type="predicted"/>
<evidence type="ECO:0000313" key="2">
    <source>
        <dbReference type="EMBL" id="MEI9412212.1"/>
    </source>
</evidence>
<organism evidence="2 3">
    <name type="scientific">Mesorhizobium salmacidum</name>
    <dbReference type="NCBI Taxonomy" id="3015171"/>
    <lineage>
        <taxon>Bacteria</taxon>
        <taxon>Pseudomonadati</taxon>
        <taxon>Pseudomonadota</taxon>
        <taxon>Alphaproteobacteria</taxon>
        <taxon>Hyphomicrobiales</taxon>
        <taxon>Phyllobacteriaceae</taxon>
        <taxon>Mesorhizobium</taxon>
    </lineage>
</organism>
<comment type="caution">
    <text evidence="2">The sequence shown here is derived from an EMBL/GenBank/DDBJ whole genome shotgun (WGS) entry which is preliminary data.</text>
</comment>
<name>A0ABU8L2L2_9HYPH</name>
<gene>
    <name evidence="2" type="ORF">O7A60_26140</name>
</gene>
<keyword evidence="3" id="KW-1185">Reference proteome</keyword>